<dbReference type="InterPro" id="IPR001227">
    <property type="entry name" value="Ac_transferase_dom_sf"/>
</dbReference>
<dbReference type="FunFam" id="3.30.70.250:FF:000001">
    <property type="entry name" value="Malonyl CoA-acyl carrier protein transacylase"/>
    <property type="match status" value="1"/>
</dbReference>
<evidence type="ECO:0000256" key="4">
    <source>
        <dbReference type="PIRNR" id="PIRNR000446"/>
    </source>
</evidence>
<comment type="caution">
    <text evidence="7">The sequence shown here is derived from an EMBL/GenBank/DDBJ whole genome shotgun (WGS) entry which is preliminary data.</text>
</comment>
<evidence type="ECO:0000313" key="8">
    <source>
        <dbReference type="Proteomes" id="UP000030012"/>
    </source>
</evidence>
<dbReference type="PANTHER" id="PTHR42681">
    <property type="entry name" value="MALONYL-COA-ACYL CARRIER PROTEIN TRANSACYLASE, MITOCHONDRIAL"/>
    <property type="match status" value="1"/>
</dbReference>
<dbReference type="GO" id="GO:0005829">
    <property type="term" value="C:cytosol"/>
    <property type="evidence" value="ECO:0007669"/>
    <property type="project" value="TreeGrafter"/>
</dbReference>
<dbReference type="SUPFAM" id="SSF55048">
    <property type="entry name" value="Probable ACP-binding domain of malonyl-CoA ACP transacylase"/>
    <property type="match status" value="1"/>
</dbReference>
<feature type="active site" evidence="5">
    <location>
        <position position="200"/>
    </location>
</feature>
<sequence>MSKIAFLFSGQGAQYIGMGKELYENIEESKEVFHKADNALGFSISELCFSGEAQELNKTENTQPAILTTSIAALKALEKFEIKPDVVAGLSLGEYSALVCSGILEFEDAVRVVKKRGKFMQEEVPFGVGTMAAIIGLDRENTKEACNRASSEGIVEVANYNCSSQIVIAGEIKAVDKALDIAKELGAKRAIKLQVSAPFHSSMLKGAGEKLYNELQNIELKEIKIPVMTNVTGTYIKSVSDIKGILKKQVMSSVLWEDIIKNMIQEGVDTFIEIGPGKALVGFVKKINRKVKVLNVEDLKSLEKTADELKGDKN</sequence>
<dbReference type="Gene3D" id="3.30.70.250">
    <property type="entry name" value="Malonyl-CoA ACP transacylase, ACP-binding"/>
    <property type="match status" value="1"/>
</dbReference>
<accession>A0A0A0I8R3</accession>
<dbReference type="SUPFAM" id="SSF52151">
    <property type="entry name" value="FabD/lysophospholipase-like"/>
    <property type="match status" value="1"/>
</dbReference>
<organism evidence="7 8">
    <name type="scientific">Clostridium novyi A str. 4552</name>
    <dbReference type="NCBI Taxonomy" id="1444289"/>
    <lineage>
        <taxon>Bacteria</taxon>
        <taxon>Bacillati</taxon>
        <taxon>Bacillota</taxon>
        <taxon>Clostridia</taxon>
        <taxon>Eubacteriales</taxon>
        <taxon>Clostridiaceae</taxon>
        <taxon>Clostridium</taxon>
    </lineage>
</organism>
<dbReference type="Pfam" id="PF00698">
    <property type="entry name" value="Acyl_transf_1"/>
    <property type="match status" value="1"/>
</dbReference>
<dbReference type="GO" id="GO:0004314">
    <property type="term" value="F:[acyl-carrier-protein] S-malonyltransferase activity"/>
    <property type="evidence" value="ECO:0007669"/>
    <property type="project" value="UniProtKB-EC"/>
</dbReference>
<protein>
    <recommendedName>
        <fullName evidence="4">Malonyl CoA-acyl carrier protein transacylase</fullName>
        <ecNumber evidence="4">2.3.1.39</ecNumber>
    </recommendedName>
</protein>
<gene>
    <name evidence="7" type="ORF">Z968_05150</name>
</gene>
<dbReference type="Proteomes" id="UP000030012">
    <property type="component" value="Unassembled WGS sequence"/>
</dbReference>
<evidence type="ECO:0000256" key="2">
    <source>
        <dbReference type="ARBA" id="ARBA00023315"/>
    </source>
</evidence>
<dbReference type="EMBL" id="JENJ01000016">
    <property type="protein sequence ID" value="KGM96968.1"/>
    <property type="molecule type" value="Genomic_DNA"/>
</dbReference>
<reference evidence="7 8" key="1">
    <citation type="submission" date="2014-01" db="EMBL/GenBank/DDBJ databases">
        <title>Plasmidome dynamics in the species complex Clostridium novyi sensu lato converts strains of independent lineages into distinctly different pathogens.</title>
        <authorList>
            <person name="Skarin H."/>
            <person name="Segerman B."/>
        </authorList>
    </citation>
    <scope>NUCLEOTIDE SEQUENCE [LARGE SCALE GENOMIC DNA]</scope>
    <source>
        <strain evidence="7 8">4552</strain>
    </source>
</reference>
<evidence type="ECO:0000313" key="7">
    <source>
        <dbReference type="EMBL" id="KGM96968.1"/>
    </source>
</evidence>
<dbReference type="InterPro" id="IPR004410">
    <property type="entry name" value="Malonyl_CoA-ACP_transAc_FabD"/>
</dbReference>
<evidence type="ECO:0000256" key="5">
    <source>
        <dbReference type="PIRSR" id="PIRSR000446-1"/>
    </source>
</evidence>
<dbReference type="InterPro" id="IPR050858">
    <property type="entry name" value="Mal-CoA-ACP_Trans/PKS_FabD"/>
</dbReference>
<keyword evidence="2 4" id="KW-0012">Acyltransferase</keyword>
<dbReference type="EC" id="2.3.1.39" evidence="4"/>
<dbReference type="InterPro" id="IPR016036">
    <property type="entry name" value="Malonyl_transacylase_ACP-bd"/>
</dbReference>
<dbReference type="NCBIfam" id="TIGR00128">
    <property type="entry name" value="fabD"/>
    <property type="match status" value="1"/>
</dbReference>
<comment type="catalytic activity">
    <reaction evidence="3 4">
        <text>holo-[ACP] + malonyl-CoA = malonyl-[ACP] + CoA</text>
        <dbReference type="Rhea" id="RHEA:41792"/>
        <dbReference type="Rhea" id="RHEA-COMP:9623"/>
        <dbReference type="Rhea" id="RHEA-COMP:9685"/>
        <dbReference type="ChEBI" id="CHEBI:57287"/>
        <dbReference type="ChEBI" id="CHEBI:57384"/>
        <dbReference type="ChEBI" id="CHEBI:64479"/>
        <dbReference type="ChEBI" id="CHEBI:78449"/>
        <dbReference type="EC" id="2.3.1.39"/>
    </reaction>
</comment>
<feature type="domain" description="Malonyl-CoA:ACP transacylase (MAT)" evidence="6">
    <location>
        <begin position="7"/>
        <end position="313"/>
    </location>
</feature>
<keyword evidence="1 4" id="KW-0808">Transferase</keyword>
<evidence type="ECO:0000256" key="1">
    <source>
        <dbReference type="ARBA" id="ARBA00022679"/>
    </source>
</evidence>
<evidence type="ECO:0000256" key="3">
    <source>
        <dbReference type="ARBA" id="ARBA00048462"/>
    </source>
</evidence>
<dbReference type="OrthoDB" id="9805460at2"/>
<dbReference type="Gene3D" id="3.40.366.10">
    <property type="entry name" value="Malonyl-Coenzyme A Acyl Carrier Protein, domain 2"/>
    <property type="match status" value="1"/>
</dbReference>
<dbReference type="RefSeq" id="WP_039254193.1">
    <property type="nucleotide sequence ID" value="NZ_JENJ01000016.1"/>
</dbReference>
<dbReference type="SMART" id="SM00827">
    <property type="entry name" value="PKS_AT"/>
    <property type="match status" value="1"/>
</dbReference>
<name>A0A0A0I8R3_CLONO</name>
<dbReference type="GO" id="GO:0006633">
    <property type="term" value="P:fatty acid biosynthetic process"/>
    <property type="evidence" value="ECO:0007669"/>
    <property type="project" value="TreeGrafter"/>
</dbReference>
<dbReference type="PANTHER" id="PTHR42681:SF1">
    <property type="entry name" value="MALONYL-COA-ACYL CARRIER PROTEIN TRANSACYLASE, MITOCHONDRIAL"/>
    <property type="match status" value="1"/>
</dbReference>
<feature type="active site" evidence="5">
    <location>
        <position position="91"/>
    </location>
</feature>
<dbReference type="InterPro" id="IPR016035">
    <property type="entry name" value="Acyl_Trfase/lysoPLipase"/>
</dbReference>
<dbReference type="InterPro" id="IPR024925">
    <property type="entry name" value="Malonyl_CoA-ACP_transAc"/>
</dbReference>
<dbReference type="AlphaFoldDB" id="A0A0A0I8R3"/>
<dbReference type="InterPro" id="IPR014043">
    <property type="entry name" value="Acyl_transferase_dom"/>
</dbReference>
<proteinExistence type="inferred from homology"/>
<dbReference type="PIRSF" id="PIRSF000446">
    <property type="entry name" value="Mct"/>
    <property type="match status" value="1"/>
</dbReference>
<evidence type="ECO:0000259" key="6">
    <source>
        <dbReference type="SMART" id="SM00827"/>
    </source>
</evidence>
<comment type="similarity">
    <text evidence="4">Belongs to the fabD family.</text>
</comment>